<dbReference type="KEGG" id="bsed:DN745_15385"/>
<dbReference type="Gene3D" id="2.60.120.380">
    <property type="match status" value="3"/>
</dbReference>
<dbReference type="OrthoDB" id="5477731at2"/>
<name>A0A2Z4FRV8_9DELT</name>
<evidence type="ECO:0000313" key="4">
    <source>
        <dbReference type="EMBL" id="AWV91464.1"/>
    </source>
</evidence>
<feature type="domain" description="P/Homo B" evidence="3">
    <location>
        <begin position="526"/>
        <end position="659"/>
    </location>
</feature>
<dbReference type="EMBL" id="CP030032">
    <property type="protein sequence ID" value="AWV91464.1"/>
    <property type="molecule type" value="Genomic_DNA"/>
</dbReference>
<evidence type="ECO:0000259" key="3">
    <source>
        <dbReference type="PROSITE" id="PS51829"/>
    </source>
</evidence>
<sequence length="659" mass="69057">MVIPPSGELLIAVDWSFALRTDATFEISSERADNFEAIGTIENDGSASSTPTTIGSAAVQSYTFSVSAGQVIEISHFNVEGDAVDISLRDVSGNVYINEAYTSLTRYRYHYTETGGTFILELDNSGFSSSPLTDAKVTINTLTPNDLGAAGVGDTVSASVTDELQDGRSDFHILTLNENVTLTGDVTTPNDEDVDVYILDAAGEQVNSFVTTGAETITGTLVAAGTMLLQVSASELISSYDVNLAFAEAPSIEVEPNETIATATAFDLSKAMVGVSSDSDDVDVFSFSPAADMGADEVLILKLEQDSSGTDEYICTIRDSSGNPLGINHPEGVEEGCVSMAANLLASETYYLEIVRDYASYSNPSKGYTITPSVETGVLEVEPNETDTEATSVDLTALIGGAGAFGMLPSDTDVDYFTFDLAADQASDEMLKFSISRLGTNPTFAASWRLLDSSLAEVAAAGIDGQLMVSGLTQGTYYLELTRSNSTSYNSLVYQIVAEETVSVCGNGVLEPGEMCDGAPRCTNTCEWEPGFVSASDTTSGVIADNDSAGHVAKATIAGCVDPISEVSVDVNITHGWRGDLVVDLISPQGTTVRLHDGSGGSASDLVGNYPADLTVEGPGTLADFVGEDANGEWQLYAADTAGGIAGMFNSFSVYITCD</sequence>
<protein>
    <recommendedName>
        <fullName evidence="3">P/Homo B domain-containing protein</fullName>
    </recommendedName>
</protein>
<dbReference type="PROSITE" id="PS51829">
    <property type="entry name" value="P_HOMO_B"/>
    <property type="match status" value="1"/>
</dbReference>
<dbReference type="Gene3D" id="2.60.120.260">
    <property type="entry name" value="Galactose-binding domain-like"/>
    <property type="match status" value="1"/>
</dbReference>
<dbReference type="SUPFAM" id="SSF49785">
    <property type="entry name" value="Galactose-binding domain-like"/>
    <property type="match status" value="1"/>
</dbReference>
<proteinExistence type="predicted"/>
<reference evidence="4 5" key="1">
    <citation type="submission" date="2018-06" db="EMBL/GenBank/DDBJ databases">
        <title>Lujinxingia sediminis gen. nov. sp. nov., a new facultative anaerobic member of the class Deltaproteobacteria, and proposal of Lujinxingaceae fam. nov.</title>
        <authorList>
            <person name="Guo L.-Y."/>
            <person name="Li C.-M."/>
            <person name="Wang S."/>
            <person name="Du Z.-J."/>
        </authorList>
    </citation>
    <scope>NUCLEOTIDE SEQUENCE [LARGE SCALE GENOMIC DNA]</scope>
    <source>
        <strain evidence="4 5">FA350</strain>
    </source>
</reference>
<organism evidence="4 5">
    <name type="scientific">Bradymonas sediminis</name>
    <dbReference type="NCBI Taxonomy" id="1548548"/>
    <lineage>
        <taxon>Bacteria</taxon>
        <taxon>Deltaproteobacteria</taxon>
        <taxon>Bradymonadales</taxon>
        <taxon>Bradymonadaceae</taxon>
        <taxon>Bradymonas</taxon>
    </lineage>
</organism>
<dbReference type="Pfam" id="PF01483">
    <property type="entry name" value="P_proprotein"/>
    <property type="match status" value="1"/>
</dbReference>
<dbReference type="GO" id="GO:0004252">
    <property type="term" value="F:serine-type endopeptidase activity"/>
    <property type="evidence" value="ECO:0007669"/>
    <property type="project" value="InterPro"/>
</dbReference>
<keyword evidence="1" id="KW-0645">Protease</keyword>
<evidence type="ECO:0000313" key="5">
    <source>
        <dbReference type="Proteomes" id="UP000249799"/>
    </source>
</evidence>
<keyword evidence="2" id="KW-0378">Hydrolase</keyword>
<evidence type="ECO:0000256" key="1">
    <source>
        <dbReference type="ARBA" id="ARBA00022670"/>
    </source>
</evidence>
<accession>A0A2Z4FRV8</accession>
<evidence type="ECO:0000256" key="2">
    <source>
        <dbReference type="ARBA" id="ARBA00022801"/>
    </source>
</evidence>
<dbReference type="AlphaFoldDB" id="A0A2Z4FRV8"/>
<dbReference type="InterPro" id="IPR008979">
    <property type="entry name" value="Galactose-bd-like_sf"/>
</dbReference>
<dbReference type="GO" id="GO:0006508">
    <property type="term" value="P:proteolysis"/>
    <property type="evidence" value="ECO:0007669"/>
    <property type="project" value="UniProtKB-KW"/>
</dbReference>
<dbReference type="InterPro" id="IPR002884">
    <property type="entry name" value="P_dom"/>
</dbReference>
<gene>
    <name evidence="4" type="ORF">DN745_15385</name>
</gene>
<dbReference type="Proteomes" id="UP000249799">
    <property type="component" value="Chromosome"/>
</dbReference>
<keyword evidence="5" id="KW-1185">Reference proteome</keyword>